<dbReference type="EMBL" id="MU004238">
    <property type="protein sequence ID" value="KAF2666708.1"/>
    <property type="molecule type" value="Genomic_DNA"/>
</dbReference>
<dbReference type="InterPro" id="IPR044099">
    <property type="entry name" value="Dcp2_NUDIX"/>
</dbReference>
<dbReference type="GO" id="GO:0000932">
    <property type="term" value="C:P-body"/>
    <property type="evidence" value="ECO:0007669"/>
    <property type="project" value="TreeGrafter"/>
</dbReference>
<sequence>MAKPPMQLVDWLDDICVRFIINLPKEELESVERIIFQIEEGHWYYEDFIRPLDPTLPSIGLKQFCSHIFNHCPLLQGFSHFYTVAYEQFSAYKSRVPVRGAIMLNDNMTHAVLVKGWKNSAKWSFPRGKINKEESDFDCAVREVYEETGYDIQAAGLASDPESAFRIDRTLREQQICLFVFRGVPMDTYFEPRTRKEISKIDWYKISDLPGSKTNQQNADGTIKGNQFYMVTPFVNNLKKWIKEQRQLDRRNNGLNAPEPVFVEDSGVGTDMEAMLPEVAENHNSEARHFQSLISRLDHSTQVPAEPELSTDNSLTQTDALASHLKKLLNVGSSEVITAPVAEAPNTQIPVPRGSLMSLLQPQNSVPPHTPFEQIESSPGQARTPHHVHAGLHNVDTTAPPPMFEFPSVMPNPPPYASNQFAHTSTPRHYEPSPLQPPQQPFYGQLQMVNEASRVPNPTSHPQPGQLPTVSASHASQAYNGAAPPASSLPMPRLTAHSLNLLNAFKGPASTPDPSTHGQPSQMGPPPIIPFRQVKNEPETLLSILGVFPKEPSIDMRSELDAERSPAAQINPFNPKAAQANKLLDIFRSSKGPSPSEVGSDNLPAELAPPVAELSAGTPLNTLSQNPLAGAHVSQAQNITLRTNLQTITTHDLTSATVSGPLNAPNFETMARTKPVELGNGMEKATTPVPVHTVAPGMPLEAPQAIHATTILQRQITPANIAMAPPPLPQNGSMQMPASFDRRGTQQADQKSALMSLFKPAAGVNMNQSSNTGGVALDHQRRHSQNSPPVSPLPSRRVPVKAQYAPPYISQTPSAISMPRSRVSSFADETARASASPKSPITPVEKKFLFQFLEDVAKGGK</sequence>
<keyword evidence="8" id="KW-0464">Manganese</keyword>
<evidence type="ECO:0000256" key="6">
    <source>
        <dbReference type="ARBA" id="ARBA00022801"/>
    </source>
</evidence>
<evidence type="ECO:0000256" key="2">
    <source>
        <dbReference type="ARBA" id="ARBA00004496"/>
    </source>
</evidence>
<dbReference type="PANTHER" id="PTHR23114">
    <property type="entry name" value="M7GPPPN-MRNA HYDROLASE"/>
    <property type="match status" value="1"/>
</dbReference>
<evidence type="ECO:0000259" key="10">
    <source>
        <dbReference type="PROSITE" id="PS51462"/>
    </source>
</evidence>
<keyword evidence="5" id="KW-0479">Metal-binding</keyword>
<dbReference type="FunFam" id="3.90.79.10:FF:000003">
    <property type="entry name" value="M7GpppN-mRNA hydrolase isoform 2"/>
    <property type="match status" value="1"/>
</dbReference>
<keyword evidence="12" id="KW-1185">Reference proteome</keyword>
<dbReference type="Pfam" id="PF00293">
    <property type="entry name" value="NUDIX"/>
    <property type="match status" value="1"/>
</dbReference>
<feature type="domain" description="Nudix hydrolase" evidence="10">
    <location>
        <begin position="94"/>
        <end position="229"/>
    </location>
</feature>
<dbReference type="GO" id="GO:0030145">
    <property type="term" value="F:manganese ion binding"/>
    <property type="evidence" value="ECO:0007669"/>
    <property type="project" value="InterPro"/>
</dbReference>
<keyword evidence="6" id="KW-0378">Hydrolase</keyword>
<evidence type="ECO:0000256" key="5">
    <source>
        <dbReference type="ARBA" id="ARBA00022723"/>
    </source>
</evidence>
<dbReference type="Pfam" id="PF05026">
    <property type="entry name" value="DCP2"/>
    <property type="match status" value="1"/>
</dbReference>
<feature type="region of interest" description="Disordered" evidence="9">
    <location>
        <begin position="504"/>
        <end position="532"/>
    </location>
</feature>
<evidence type="ECO:0000256" key="4">
    <source>
        <dbReference type="ARBA" id="ARBA00022490"/>
    </source>
</evidence>
<feature type="compositionally biased region" description="Polar residues" evidence="9">
    <location>
        <begin position="456"/>
        <end position="479"/>
    </location>
</feature>
<evidence type="ECO:0000256" key="9">
    <source>
        <dbReference type="SAM" id="MobiDB-lite"/>
    </source>
</evidence>
<evidence type="ECO:0000256" key="1">
    <source>
        <dbReference type="ARBA" id="ARBA00001936"/>
    </source>
</evidence>
<feature type="region of interest" description="Disordered" evidence="9">
    <location>
        <begin position="364"/>
        <end position="384"/>
    </location>
</feature>
<keyword evidence="4" id="KW-0963">Cytoplasm</keyword>
<feature type="region of interest" description="Disordered" evidence="9">
    <location>
        <begin position="418"/>
        <end position="440"/>
    </location>
</feature>
<evidence type="ECO:0000256" key="8">
    <source>
        <dbReference type="ARBA" id="ARBA00023211"/>
    </source>
</evidence>
<dbReference type="PANTHER" id="PTHR23114:SF17">
    <property type="entry name" value="M7GPPPN-MRNA HYDROLASE"/>
    <property type="match status" value="1"/>
</dbReference>
<evidence type="ECO:0000313" key="12">
    <source>
        <dbReference type="Proteomes" id="UP000799302"/>
    </source>
</evidence>
<dbReference type="InterPro" id="IPR000086">
    <property type="entry name" value="NUDIX_hydrolase_dom"/>
</dbReference>
<comment type="cofactor">
    <cofactor evidence="1">
        <name>Mn(2+)</name>
        <dbReference type="ChEBI" id="CHEBI:29035"/>
    </cofactor>
</comment>
<dbReference type="GO" id="GO:0140933">
    <property type="term" value="F:5'-(N(7)-methylguanosine 5'-triphospho)-[mRNA] hydrolase activity"/>
    <property type="evidence" value="ECO:0007669"/>
    <property type="project" value="InterPro"/>
</dbReference>
<dbReference type="InterPro" id="IPR020084">
    <property type="entry name" value="NUDIX_hydrolase_CS"/>
</dbReference>
<dbReference type="InterPro" id="IPR007722">
    <property type="entry name" value="DCP2_BoxA"/>
</dbReference>
<dbReference type="CDD" id="cd03672">
    <property type="entry name" value="NUDIX_Dcp2p_Nudt20"/>
    <property type="match status" value="1"/>
</dbReference>
<feature type="region of interest" description="Disordered" evidence="9">
    <location>
        <begin position="768"/>
        <end position="797"/>
    </location>
</feature>
<evidence type="ECO:0000256" key="7">
    <source>
        <dbReference type="ARBA" id="ARBA00022884"/>
    </source>
</evidence>
<dbReference type="PROSITE" id="PS00893">
    <property type="entry name" value="NUDIX_BOX"/>
    <property type="match status" value="1"/>
</dbReference>
<evidence type="ECO:0000256" key="3">
    <source>
        <dbReference type="ARBA" id="ARBA00005279"/>
    </source>
</evidence>
<organism evidence="11 12">
    <name type="scientific">Microthyrium microscopicum</name>
    <dbReference type="NCBI Taxonomy" id="703497"/>
    <lineage>
        <taxon>Eukaryota</taxon>
        <taxon>Fungi</taxon>
        <taxon>Dikarya</taxon>
        <taxon>Ascomycota</taxon>
        <taxon>Pezizomycotina</taxon>
        <taxon>Dothideomycetes</taxon>
        <taxon>Dothideomycetes incertae sedis</taxon>
        <taxon>Microthyriales</taxon>
        <taxon>Microthyriaceae</taxon>
        <taxon>Microthyrium</taxon>
    </lineage>
</organism>
<reference evidence="11" key="1">
    <citation type="journal article" date="2020" name="Stud. Mycol.">
        <title>101 Dothideomycetes genomes: a test case for predicting lifestyles and emergence of pathogens.</title>
        <authorList>
            <person name="Haridas S."/>
            <person name="Albert R."/>
            <person name="Binder M."/>
            <person name="Bloem J."/>
            <person name="Labutti K."/>
            <person name="Salamov A."/>
            <person name="Andreopoulos B."/>
            <person name="Baker S."/>
            <person name="Barry K."/>
            <person name="Bills G."/>
            <person name="Bluhm B."/>
            <person name="Cannon C."/>
            <person name="Castanera R."/>
            <person name="Culley D."/>
            <person name="Daum C."/>
            <person name="Ezra D."/>
            <person name="Gonzalez J."/>
            <person name="Henrissat B."/>
            <person name="Kuo A."/>
            <person name="Liang C."/>
            <person name="Lipzen A."/>
            <person name="Lutzoni F."/>
            <person name="Magnuson J."/>
            <person name="Mondo S."/>
            <person name="Nolan M."/>
            <person name="Ohm R."/>
            <person name="Pangilinan J."/>
            <person name="Park H.-J."/>
            <person name="Ramirez L."/>
            <person name="Alfaro M."/>
            <person name="Sun H."/>
            <person name="Tritt A."/>
            <person name="Yoshinaga Y."/>
            <person name="Zwiers L.-H."/>
            <person name="Turgeon B."/>
            <person name="Goodwin S."/>
            <person name="Spatafora J."/>
            <person name="Crous P."/>
            <person name="Grigoriev I."/>
        </authorList>
    </citation>
    <scope>NUCLEOTIDE SEQUENCE</scope>
    <source>
        <strain evidence="11">CBS 115976</strain>
    </source>
</reference>
<dbReference type="Proteomes" id="UP000799302">
    <property type="component" value="Unassembled WGS sequence"/>
</dbReference>
<dbReference type="SUPFAM" id="SSF140586">
    <property type="entry name" value="Dcp2 domain-like"/>
    <property type="match status" value="1"/>
</dbReference>
<dbReference type="OrthoDB" id="18996at2759"/>
<feature type="region of interest" description="Disordered" evidence="9">
    <location>
        <begin position="810"/>
        <end position="840"/>
    </location>
</feature>
<feature type="region of interest" description="Disordered" evidence="9">
    <location>
        <begin position="453"/>
        <end position="492"/>
    </location>
</feature>
<dbReference type="InterPro" id="IPR036189">
    <property type="entry name" value="DCP2_BoxA_sf"/>
</dbReference>
<gene>
    <name evidence="11" type="ORF">BT63DRAFT_427137</name>
</gene>
<name>A0A6A6U6H7_9PEZI</name>
<dbReference type="GO" id="GO:0003723">
    <property type="term" value="F:RNA binding"/>
    <property type="evidence" value="ECO:0007669"/>
    <property type="project" value="UniProtKB-KW"/>
</dbReference>
<protein>
    <recommendedName>
        <fullName evidence="10">Nudix hydrolase domain-containing protein</fullName>
    </recommendedName>
</protein>
<comment type="subcellular location">
    <subcellularLocation>
        <location evidence="2">Cytoplasm</location>
    </subcellularLocation>
</comment>
<proteinExistence type="inferred from homology"/>
<dbReference type="GO" id="GO:0000184">
    <property type="term" value="P:nuclear-transcribed mRNA catabolic process, nonsense-mediated decay"/>
    <property type="evidence" value="ECO:0007669"/>
    <property type="project" value="InterPro"/>
</dbReference>
<dbReference type="Gene3D" id="1.10.10.1050">
    <property type="entry name" value="Dcp2, box A domain"/>
    <property type="match status" value="1"/>
</dbReference>
<feature type="compositionally biased region" description="Polar residues" evidence="9">
    <location>
        <begin position="512"/>
        <end position="522"/>
    </location>
</feature>
<comment type="similarity">
    <text evidence="3">Belongs to the Nudix hydrolase family. DCP2 subfamily.</text>
</comment>
<dbReference type="GO" id="GO:0000290">
    <property type="term" value="P:deadenylation-dependent decapping of nuclear-transcribed mRNA"/>
    <property type="evidence" value="ECO:0007669"/>
    <property type="project" value="InterPro"/>
</dbReference>
<dbReference type="SUPFAM" id="SSF55811">
    <property type="entry name" value="Nudix"/>
    <property type="match status" value="1"/>
</dbReference>
<dbReference type="AlphaFoldDB" id="A0A6A6U6H7"/>
<keyword evidence="7" id="KW-0694">RNA-binding</keyword>
<dbReference type="FunFam" id="1.10.10.1050:FF:000003">
    <property type="entry name" value="Decapping enzyme Dcp2, putative"/>
    <property type="match status" value="1"/>
</dbReference>
<evidence type="ECO:0000313" key="11">
    <source>
        <dbReference type="EMBL" id="KAF2666708.1"/>
    </source>
</evidence>
<dbReference type="PROSITE" id="PS51462">
    <property type="entry name" value="NUDIX"/>
    <property type="match status" value="1"/>
</dbReference>
<dbReference type="Gene3D" id="3.90.79.10">
    <property type="entry name" value="Nucleoside Triphosphate Pyrophosphohydrolase"/>
    <property type="match status" value="1"/>
</dbReference>
<accession>A0A6A6U6H7</accession>
<feature type="compositionally biased region" description="Polar residues" evidence="9">
    <location>
        <begin position="418"/>
        <end position="427"/>
    </location>
</feature>
<dbReference type="SMART" id="SM01125">
    <property type="entry name" value="DCP2"/>
    <property type="match status" value="1"/>
</dbReference>
<dbReference type="InterPro" id="IPR015797">
    <property type="entry name" value="NUDIX_hydrolase-like_dom_sf"/>
</dbReference>